<gene>
    <name evidence="2" type="primary">LOC107817705</name>
</gene>
<protein>
    <submittedName>
        <fullName evidence="2">Uncharacterized protein LOC107817705 isoform X2</fullName>
    </submittedName>
</protein>
<evidence type="ECO:0000313" key="2">
    <source>
        <dbReference type="RefSeq" id="XP_075086625.1"/>
    </source>
</evidence>
<organism evidence="1 2">
    <name type="scientific">Nicotiana tabacum</name>
    <name type="common">Common tobacco</name>
    <dbReference type="NCBI Taxonomy" id="4097"/>
    <lineage>
        <taxon>Eukaryota</taxon>
        <taxon>Viridiplantae</taxon>
        <taxon>Streptophyta</taxon>
        <taxon>Embryophyta</taxon>
        <taxon>Tracheophyta</taxon>
        <taxon>Spermatophyta</taxon>
        <taxon>Magnoliopsida</taxon>
        <taxon>eudicotyledons</taxon>
        <taxon>Gunneridae</taxon>
        <taxon>Pentapetalae</taxon>
        <taxon>asterids</taxon>
        <taxon>lamiids</taxon>
        <taxon>Solanales</taxon>
        <taxon>Solanaceae</taxon>
        <taxon>Nicotianoideae</taxon>
        <taxon>Nicotianeae</taxon>
        <taxon>Nicotiana</taxon>
    </lineage>
</organism>
<sequence>MYVTKYKSKDALMKNRPSHIPRDQWTGLVLYWLSDKAKKRSQANRISRAKQKMPHTGGSKSIATLMNEKAIDGIEPTRAQVYILTHTKRKDGRPLDEESSNTVDIDEREVE</sequence>
<name>A0AC58SNS6_TOBAC</name>
<reference evidence="2" key="2">
    <citation type="submission" date="2025-08" db="UniProtKB">
        <authorList>
            <consortium name="RefSeq"/>
        </authorList>
    </citation>
    <scope>IDENTIFICATION</scope>
    <source>
        <tissue evidence="2">Leaf</tissue>
    </source>
</reference>
<dbReference type="Proteomes" id="UP000790787">
    <property type="component" value="Chromosome 15"/>
</dbReference>
<keyword evidence="1" id="KW-1185">Reference proteome</keyword>
<dbReference type="RefSeq" id="XP_075086625.1">
    <property type="nucleotide sequence ID" value="XM_075230524.1"/>
</dbReference>
<accession>A0AC58SNS6</accession>
<proteinExistence type="predicted"/>
<reference evidence="1" key="1">
    <citation type="journal article" date="2014" name="Nat. Commun.">
        <title>The tobacco genome sequence and its comparison with those of tomato and potato.</title>
        <authorList>
            <person name="Sierro N."/>
            <person name="Battey J.N."/>
            <person name="Ouadi S."/>
            <person name="Bakaher N."/>
            <person name="Bovet L."/>
            <person name="Willig A."/>
            <person name="Goepfert S."/>
            <person name="Peitsch M.C."/>
            <person name="Ivanov N.V."/>
        </authorList>
    </citation>
    <scope>NUCLEOTIDE SEQUENCE [LARGE SCALE GENOMIC DNA]</scope>
</reference>
<evidence type="ECO:0000313" key="1">
    <source>
        <dbReference type="Proteomes" id="UP000790787"/>
    </source>
</evidence>